<organism>
    <name type="scientific">Culex quinquefasciatus</name>
    <name type="common">Southern house mosquito</name>
    <name type="synonym">Culex pungens</name>
    <dbReference type="NCBI Taxonomy" id="7176"/>
    <lineage>
        <taxon>Eukaryota</taxon>
        <taxon>Metazoa</taxon>
        <taxon>Ecdysozoa</taxon>
        <taxon>Arthropoda</taxon>
        <taxon>Hexapoda</taxon>
        <taxon>Insecta</taxon>
        <taxon>Pterygota</taxon>
        <taxon>Neoptera</taxon>
        <taxon>Endopterygota</taxon>
        <taxon>Diptera</taxon>
        <taxon>Nematocera</taxon>
        <taxon>Culicoidea</taxon>
        <taxon>Culicidae</taxon>
        <taxon>Culicinae</taxon>
        <taxon>Culicini</taxon>
        <taxon>Culex</taxon>
        <taxon>Culex</taxon>
    </lineage>
</organism>
<dbReference type="Proteomes" id="UP000002320">
    <property type="component" value="Unassembled WGS sequence"/>
</dbReference>
<accession>B0WBP9</accession>
<dbReference type="GO" id="GO:0016740">
    <property type="term" value="F:transferase activity"/>
    <property type="evidence" value="ECO:0007669"/>
    <property type="project" value="UniProtKB-KW"/>
</dbReference>
<dbReference type="EMBL" id="DS231880">
    <property type="protein sequence ID" value="EDS42584.1"/>
    <property type="molecule type" value="Genomic_DNA"/>
</dbReference>
<keyword evidence="1" id="KW-0808">Transferase</keyword>
<protein>
    <submittedName>
        <fullName evidence="1 2">Glucosyl/glucuronosyl transferase</fullName>
    </submittedName>
</protein>
<dbReference type="STRING" id="7176.B0WBP9"/>
<reference evidence="1" key="1">
    <citation type="submission" date="2007-03" db="EMBL/GenBank/DDBJ databases">
        <title>Annotation of Culex pipiens quinquefasciatus.</title>
        <authorList>
            <consortium name="The Broad Institute Genome Sequencing Platform"/>
            <person name="Atkinson P.W."/>
            <person name="Hemingway J."/>
            <person name="Christensen B.M."/>
            <person name="Higgs S."/>
            <person name="Kodira C."/>
            <person name="Hannick L."/>
            <person name="Megy K."/>
            <person name="O'Leary S."/>
            <person name="Pearson M."/>
            <person name="Haas B.J."/>
            <person name="Mauceli E."/>
            <person name="Wortman J.R."/>
            <person name="Lee N.H."/>
            <person name="Guigo R."/>
            <person name="Stanke M."/>
            <person name="Alvarado L."/>
            <person name="Amedeo P."/>
            <person name="Antoine C.H."/>
            <person name="Arensburger P."/>
            <person name="Bidwell S.L."/>
            <person name="Crawford M."/>
            <person name="Camaro F."/>
            <person name="Devon K."/>
            <person name="Engels R."/>
            <person name="Hammond M."/>
            <person name="Howarth C."/>
            <person name="Koehrsen M."/>
            <person name="Lawson D."/>
            <person name="Montgomery P."/>
            <person name="Nene V."/>
            <person name="Nusbaum C."/>
            <person name="Puiu D."/>
            <person name="Romero-Severson J."/>
            <person name="Severson D.W."/>
            <person name="Shumway M."/>
            <person name="Sisk P."/>
            <person name="Stolte C."/>
            <person name="Zeng Q."/>
            <person name="Eisenstadt E."/>
            <person name="Fraser-Liggett C."/>
            <person name="Strausberg R."/>
            <person name="Galagan J."/>
            <person name="Birren B."/>
            <person name="Collins F.H."/>
        </authorList>
    </citation>
    <scope>NUCLEOTIDE SEQUENCE [LARGE SCALE GENOMIC DNA]</scope>
    <source>
        <strain evidence="1">JHB</strain>
    </source>
</reference>
<evidence type="ECO:0000313" key="3">
    <source>
        <dbReference type="Proteomes" id="UP000002320"/>
    </source>
</evidence>
<evidence type="ECO:0000313" key="2">
    <source>
        <dbReference type="EnsemblMetazoa" id="CPIJ004374-PA"/>
    </source>
</evidence>
<evidence type="ECO:0000313" key="1">
    <source>
        <dbReference type="EMBL" id="EDS42584.1"/>
    </source>
</evidence>
<dbReference type="InParanoid" id="B0WBP9"/>
<dbReference type="HOGENOM" id="CLU_2742551_0_0_1"/>
<dbReference type="AlphaFoldDB" id="B0WBP9"/>
<reference evidence="2" key="2">
    <citation type="submission" date="2020-05" db="UniProtKB">
        <authorList>
            <consortium name="EnsemblMetazoa"/>
        </authorList>
    </citation>
    <scope>IDENTIFICATION</scope>
    <source>
        <strain evidence="2">JHB</strain>
    </source>
</reference>
<proteinExistence type="predicted"/>
<sequence>MTSQVSWKLWPGLSHYKVFHPIVRDLVDRGHEVVVISYFPGLGETHENLTEYAFEGQEVLTNAFSLKYFFG</sequence>
<name>B0WBP9_CULQU</name>
<dbReference type="VEuPathDB" id="VectorBase:CPIJ004374"/>
<dbReference type="KEGG" id="cqu:CpipJ_CPIJ004374"/>
<keyword evidence="3" id="KW-1185">Reference proteome</keyword>
<gene>
    <name evidence="2" type="primary">6036030</name>
    <name evidence="1" type="ORF">CpipJ_CPIJ004374</name>
</gene>
<dbReference type="EnsemblMetazoa" id="CPIJ004374-RA">
    <property type="protein sequence ID" value="CPIJ004374-PA"/>
    <property type="gene ID" value="CPIJ004374"/>
</dbReference>
<dbReference type="SUPFAM" id="SSF53756">
    <property type="entry name" value="UDP-Glycosyltransferase/glycogen phosphorylase"/>
    <property type="match status" value="1"/>
</dbReference>